<evidence type="ECO:0000256" key="7">
    <source>
        <dbReference type="PROSITE-ProRule" id="PRU01032"/>
    </source>
</evidence>
<dbReference type="InterPro" id="IPR030400">
    <property type="entry name" value="Sedolisin_dom"/>
</dbReference>
<feature type="active site" description="Charge relay system" evidence="7">
    <location>
        <position position="435"/>
    </location>
</feature>
<keyword evidence="3 7" id="KW-0378">Hydrolase</keyword>
<protein>
    <submittedName>
        <fullName evidence="9">Kumamolisin</fullName>
    </submittedName>
</protein>
<dbReference type="PANTHER" id="PTHR14218:SF15">
    <property type="entry name" value="TRIPEPTIDYL-PEPTIDASE 1"/>
    <property type="match status" value="1"/>
</dbReference>
<dbReference type="EMBL" id="BMJQ01000012">
    <property type="protein sequence ID" value="GGF33972.1"/>
    <property type="molecule type" value="Genomic_DNA"/>
</dbReference>
<dbReference type="CDD" id="cd04056">
    <property type="entry name" value="Peptidases_S53"/>
    <property type="match status" value="1"/>
</dbReference>
<dbReference type="CDD" id="cd11377">
    <property type="entry name" value="Pro-peptidase_S53"/>
    <property type="match status" value="1"/>
</dbReference>
<dbReference type="Pfam" id="PF09286">
    <property type="entry name" value="Pro-kuma_activ"/>
    <property type="match status" value="1"/>
</dbReference>
<keyword evidence="6" id="KW-0865">Zymogen</keyword>
<dbReference type="GO" id="GO:0046872">
    <property type="term" value="F:metal ion binding"/>
    <property type="evidence" value="ECO:0007669"/>
    <property type="project" value="UniProtKB-UniRule"/>
</dbReference>
<organism evidence="9 10">
    <name type="scientific">Aliidongia dinghuensis</name>
    <dbReference type="NCBI Taxonomy" id="1867774"/>
    <lineage>
        <taxon>Bacteria</taxon>
        <taxon>Pseudomonadati</taxon>
        <taxon>Pseudomonadota</taxon>
        <taxon>Alphaproteobacteria</taxon>
        <taxon>Rhodospirillales</taxon>
        <taxon>Dongiaceae</taxon>
        <taxon>Aliidongia</taxon>
    </lineage>
</organism>
<comment type="caution">
    <text evidence="9">The sequence shown here is derived from an EMBL/GenBank/DDBJ whole genome shotgun (WGS) entry which is preliminary data.</text>
</comment>
<keyword evidence="10" id="KW-1185">Reference proteome</keyword>
<evidence type="ECO:0000256" key="5">
    <source>
        <dbReference type="ARBA" id="ARBA00022837"/>
    </source>
</evidence>
<feature type="binding site" evidence="7">
    <location>
        <position position="473"/>
    </location>
    <ligand>
        <name>Ca(2+)</name>
        <dbReference type="ChEBI" id="CHEBI:29108"/>
    </ligand>
</feature>
<dbReference type="InterPro" id="IPR050819">
    <property type="entry name" value="Tripeptidyl-peptidase_I"/>
</dbReference>
<keyword evidence="1 7" id="KW-0645">Protease</keyword>
<evidence type="ECO:0000256" key="2">
    <source>
        <dbReference type="ARBA" id="ARBA00022723"/>
    </source>
</evidence>
<feature type="binding site" evidence="7">
    <location>
        <position position="488"/>
    </location>
    <ligand>
        <name>Ca(2+)</name>
        <dbReference type="ChEBI" id="CHEBI:29108"/>
    </ligand>
</feature>
<feature type="domain" description="Peptidase S53" evidence="8">
    <location>
        <begin position="161"/>
        <end position="508"/>
    </location>
</feature>
<feature type="binding site" evidence="7">
    <location>
        <position position="486"/>
    </location>
    <ligand>
        <name>Ca(2+)</name>
        <dbReference type="ChEBI" id="CHEBI:29108"/>
    </ligand>
</feature>
<keyword evidence="4 7" id="KW-0720">Serine protease</keyword>
<dbReference type="GO" id="GO:0004252">
    <property type="term" value="F:serine-type endopeptidase activity"/>
    <property type="evidence" value="ECO:0007669"/>
    <property type="project" value="UniProtKB-UniRule"/>
</dbReference>
<keyword evidence="5 7" id="KW-0106">Calcium</keyword>
<feature type="active site" description="Charge relay system" evidence="7">
    <location>
        <position position="237"/>
    </location>
</feature>
<dbReference type="InterPro" id="IPR036852">
    <property type="entry name" value="Peptidase_S8/S53_dom_sf"/>
</dbReference>
<sequence length="523" mass="52863">MAERRYLPLEGSVRKAPTGATLLGPVDQTQLLTVSVYLRPHAKPPLGARLDHAGFARDYGARPANVARIERYAADHGLMVADVDPARRLVRLAGTVDALCRAFRTKLDRYGVGAGEHRGRSGPLYVGDDIADLVLGVFGLDDRPQARAQYRLAPAAAAATSFTAPEIAQLYDFPPGDGSGETIALIELGGGFVQSDLDGYFKALGLATPTVTAVPVDAGRNTPTGDPNGPDGEVMLDIEVAGAVAPGATIGVYFAPNTEQGFIDAITQAIHDTKLKPSVLSISWGAPESTWTQQAVTVMDQAFQTAASLGVTVCVAAGDGGSSDGATDGLAHADFPASSPNVLGCGGTHVTAATDGTAIASETVWNDGAQGGAGGGGISALFPVPAYQQDLALPPSANAGAGPGRGVPDVAGNADPQSGYQVLVDGQATVIGGTSAVAPLWAGLIARLNGTLGQPVGFINPFLYAHAATCHDITQGNNGAYEATQGWDACTGLGSPDGSALLAALQAAGATPSPAPSPTQASA</sequence>
<dbReference type="AlphaFoldDB" id="A0A8J2YY01"/>
<dbReference type="Proteomes" id="UP000646365">
    <property type="component" value="Unassembled WGS sequence"/>
</dbReference>
<feature type="active site" description="Charge relay system" evidence="7">
    <location>
        <position position="233"/>
    </location>
</feature>
<dbReference type="PANTHER" id="PTHR14218">
    <property type="entry name" value="PROTEASE S8 TRIPEPTIDYL PEPTIDASE I CLN2"/>
    <property type="match status" value="1"/>
</dbReference>
<evidence type="ECO:0000256" key="6">
    <source>
        <dbReference type="ARBA" id="ARBA00023145"/>
    </source>
</evidence>
<reference evidence="9" key="2">
    <citation type="submission" date="2020-09" db="EMBL/GenBank/DDBJ databases">
        <authorList>
            <person name="Sun Q."/>
            <person name="Zhou Y."/>
        </authorList>
    </citation>
    <scope>NUCLEOTIDE SEQUENCE</scope>
    <source>
        <strain evidence="9">CGMCC 1.15725</strain>
    </source>
</reference>
<dbReference type="RefSeq" id="WP_189050021.1">
    <property type="nucleotide sequence ID" value="NZ_BMJQ01000012.1"/>
</dbReference>
<evidence type="ECO:0000313" key="10">
    <source>
        <dbReference type="Proteomes" id="UP000646365"/>
    </source>
</evidence>
<dbReference type="SUPFAM" id="SSF52743">
    <property type="entry name" value="Subtilisin-like"/>
    <property type="match status" value="1"/>
</dbReference>
<accession>A0A8J2YY01</accession>
<dbReference type="PROSITE" id="PS51695">
    <property type="entry name" value="SEDOLISIN"/>
    <property type="match status" value="1"/>
</dbReference>
<dbReference type="GO" id="GO:0008240">
    <property type="term" value="F:tripeptidyl-peptidase activity"/>
    <property type="evidence" value="ECO:0007669"/>
    <property type="project" value="TreeGrafter"/>
</dbReference>
<evidence type="ECO:0000256" key="1">
    <source>
        <dbReference type="ARBA" id="ARBA00022670"/>
    </source>
</evidence>
<dbReference type="Gene3D" id="3.40.50.200">
    <property type="entry name" value="Peptidase S8/S53 domain"/>
    <property type="match status" value="1"/>
</dbReference>
<gene>
    <name evidence="9" type="ORF">GCM10011611_45270</name>
</gene>
<keyword evidence="2 7" id="KW-0479">Metal-binding</keyword>
<dbReference type="Pfam" id="PF00082">
    <property type="entry name" value="Peptidase_S8"/>
    <property type="match status" value="1"/>
</dbReference>
<proteinExistence type="predicted"/>
<dbReference type="InterPro" id="IPR000209">
    <property type="entry name" value="Peptidase_S8/S53_dom"/>
</dbReference>
<name>A0A8J2YY01_9PROT</name>
<evidence type="ECO:0000256" key="4">
    <source>
        <dbReference type="ARBA" id="ARBA00022825"/>
    </source>
</evidence>
<dbReference type="SMART" id="SM00944">
    <property type="entry name" value="Pro-kuma_activ"/>
    <property type="match status" value="1"/>
</dbReference>
<dbReference type="SUPFAM" id="SSF54897">
    <property type="entry name" value="Protease propeptides/inhibitors"/>
    <property type="match status" value="1"/>
</dbReference>
<reference evidence="9" key="1">
    <citation type="journal article" date="2014" name="Int. J. Syst. Evol. Microbiol.">
        <title>Complete genome sequence of Corynebacterium casei LMG S-19264T (=DSM 44701T), isolated from a smear-ripened cheese.</title>
        <authorList>
            <consortium name="US DOE Joint Genome Institute (JGI-PGF)"/>
            <person name="Walter F."/>
            <person name="Albersmeier A."/>
            <person name="Kalinowski J."/>
            <person name="Ruckert C."/>
        </authorList>
    </citation>
    <scope>NUCLEOTIDE SEQUENCE</scope>
    <source>
        <strain evidence="9">CGMCC 1.15725</strain>
    </source>
</reference>
<evidence type="ECO:0000259" key="8">
    <source>
        <dbReference type="PROSITE" id="PS51695"/>
    </source>
</evidence>
<dbReference type="GO" id="GO:0006508">
    <property type="term" value="P:proteolysis"/>
    <property type="evidence" value="ECO:0007669"/>
    <property type="project" value="UniProtKB-KW"/>
</dbReference>
<evidence type="ECO:0000313" key="9">
    <source>
        <dbReference type="EMBL" id="GGF33972.1"/>
    </source>
</evidence>
<evidence type="ECO:0000256" key="3">
    <source>
        <dbReference type="ARBA" id="ARBA00022801"/>
    </source>
</evidence>
<feature type="binding site" evidence="7">
    <location>
        <position position="472"/>
    </location>
    <ligand>
        <name>Ca(2+)</name>
        <dbReference type="ChEBI" id="CHEBI:29108"/>
    </ligand>
</feature>
<dbReference type="InterPro" id="IPR015366">
    <property type="entry name" value="S53_propep"/>
</dbReference>
<comment type="cofactor">
    <cofactor evidence="7">
        <name>Ca(2+)</name>
        <dbReference type="ChEBI" id="CHEBI:29108"/>
    </cofactor>
    <text evidence="7">Binds 1 Ca(2+) ion per subunit.</text>
</comment>